<name>A0A5R8Z4C8_9RHOB</name>
<keyword evidence="3" id="KW-1185">Reference proteome</keyword>
<proteinExistence type="predicted"/>
<dbReference type="Proteomes" id="UP000305041">
    <property type="component" value="Unassembled WGS sequence"/>
</dbReference>
<comment type="caution">
    <text evidence="1">The sequence shown here is derived from an EMBL/GenBank/DDBJ whole genome shotgun (WGS) entry which is preliminary data.</text>
</comment>
<gene>
    <name evidence="2" type="ORF">FEE96_16475</name>
    <name evidence="1" type="ORF">GP644_04190</name>
</gene>
<protein>
    <submittedName>
        <fullName evidence="1">Uncharacterized protein</fullName>
    </submittedName>
</protein>
<dbReference type="RefSeq" id="WP_138164211.1">
    <property type="nucleotide sequence ID" value="NZ_VAUA01000008.1"/>
</dbReference>
<organism evidence="1 4">
    <name type="scientific">Parasedimentitalea maritima</name>
    <dbReference type="NCBI Taxonomy" id="2578117"/>
    <lineage>
        <taxon>Bacteria</taxon>
        <taxon>Pseudomonadati</taxon>
        <taxon>Pseudomonadota</taxon>
        <taxon>Alphaproteobacteria</taxon>
        <taxon>Rhodobacterales</taxon>
        <taxon>Paracoccaceae</taxon>
        <taxon>Parasedimentitalea</taxon>
    </lineage>
</organism>
<dbReference type="OrthoDB" id="9855747at2"/>
<evidence type="ECO:0000313" key="3">
    <source>
        <dbReference type="Proteomes" id="UP000305041"/>
    </source>
</evidence>
<dbReference type="EMBL" id="WSFO01000002">
    <property type="protein sequence ID" value="KAE9631526.1"/>
    <property type="molecule type" value="Genomic_DNA"/>
</dbReference>
<dbReference type="EMBL" id="VAUA01000008">
    <property type="protein sequence ID" value="TLP60451.1"/>
    <property type="molecule type" value="Genomic_DNA"/>
</dbReference>
<evidence type="ECO:0000313" key="1">
    <source>
        <dbReference type="EMBL" id="KAE9631526.1"/>
    </source>
</evidence>
<accession>A0A5R8Z4C8</accession>
<reference evidence="2 3" key="1">
    <citation type="submission" date="2019-05" db="EMBL/GenBank/DDBJ databases">
        <title>Draft genome sequence of Pelagicola sp. DSW4-44.</title>
        <authorList>
            <person name="Oh J."/>
        </authorList>
    </citation>
    <scope>NUCLEOTIDE SEQUENCE [LARGE SCALE GENOMIC DNA]</scope>
    <source>
        <strain evidence="2 3">DSW4-44</strain>
    </source>
</reference>
<evidence type="ECO:0000313" key="2">
    <source>
        <dbReference type="EMBL" id="TLP60451.1"/>
    </source>
</evidence>
<reference evidence="1 4" key="2">
    <citation type="submission" date="2019-12" db="EMBL/GenBank/DDBJ databases">
        <authorList>
            <person name="Zhang Y.-J."/>
        </authorList>
    </citation>
    <scope>NUCLEOTIDE SEQUENCE [LARGE SCALE GENOMIC DNA]</scope>
    <source>
        <strain evidence="1 4">H18S-6</strain>
    </source>
</reference>
<dbReference type="Proteomes" id="UP000441586">
    <property type="component" value="Unassembled WGS sequence"/>
</dbReference>
<accession>A0A6A4RJ47</accession>
<evidence type="ECO:0000313" key="4">
    <source>
        <dbReference type="Proteomes" id="UP000441586"/>
    </source>
</evidence>
<dbReference type="AlphaFoldDB" id="A0A5R8Z4C8"/>
<sequence length="93" mass="10610">MANPVVIALTDEHIELLISDRTRFNQIVKPLSKGWDKGEASRFETNSLGFEYFPKVDEVAVYVTFNDGSDEVRMSRADFLKELRKHTDGDAKC</sequence>